<organism evidence="4">
    <name type="scientific">Fusarium oxysporum (strain Fo5176)</name>
    <name type="common">Fusarium vascular wilt</name>
    <dbReference type="NCBI Taxonomy" id="660025"/>
    <lineage>
        <taxon>Eukaryota</taxon>
        <taxon>Fungi</taxon>
        <taxon>Dikarya</taxon>
        <taxon>Ascomycota</taxon>
        <taxon>Pezizomycotina</taxon>
        <taxon>Sordariomycetes</taxon>
        <taxon>Hypocreomycetidae</taxon>
        <taxon>Hypocreales</taxon>
        <taxon>Nectriaceae</taxon>
        <taxon>Fusarium</taxon>
        <taxon>Fusarium oxysporum species complex</taxon>
    </lineage>
</organism>
<dbReference type="SUPFAM" id="SSF57701">
    <property type="entry name" value="Zn2/Cys6 DNA-binding domain"/>
    <property type="match status" value="1"/>
</dbReference>
<dbReference type="OrthoDB" id="4150019at2759"/>
<dbReference type="AlphaFoldDB" id="F9GDL7"/>
<protein>
    <recommendedName>
        <fullName evidence="3">Zn(2)-C6 fungal-type domain-containing protein</fullName>
    </recommendedName>
</protein>
<evidence type="ECO:0000256" key="2">
    <source>
        <dbReference type="SAM" id="MobiDB-lite"/>
    </source>
</evidence>
<sequence>MDRQNECAVLSETKHERVAIYPQMVTVPIDPMLMSPVQPRLIEQTDPVSPSQPPVTSELSTVPYPSAMIPGGTNAISSNWDPIIQVQPYQTYLNALIFENNTRHRATIACTECRKRKVRCQTSMFGLHGKCRRCWERHKDCIFTPPGDYCPSFLSLPVPLPTLSQLPMAGNPPFVIESFPPQCAQTPPGLGLMLPRGTNRTISNEPSRENQSTKRQR</sequence>
<dbReference type="PROSITE" id="PS50048">
    <property type="entry name" value="ZN2_CY6_FUNGAL_2"/>
    <property type="match status" value="1"/>
</dbReference>
<dbReference type="InterPro" id="IPR001138">
    <property type="entry name" value="Zn2Cys6_DnaBD"/>
</dbReference>
<dbReference type="Pfam" id="PF00172">
    <property type="entry name" value="Zn_clus"/>
    <property type="match status" value="1"/>
</dbReference>
<feature type="domain" description="Zn(2)-C6 fungal-type" evidence="3">
    <location>
        <begin position="109"/>
        <end position="143"/>
    </location>
</feature>
<comment type="caution">
    <text evidence="4">The sequence shown here is derived from an EMBL/GenBank/DDBJ whole genome shotgun (WGS) entry which is preliminary data.</text>
</comment>
<feature type="region of interest" description="Disordered" evidence="2">
    <location>
        <begin position="187"/>
        <end position="217"/>
    </location>
</feature>
<dbReference type="GO" id="GO:0000981">
    <property type="term" value="F:DNA-binding transcription factor activity, RNA polymerase II-specific"/>
    <property type="evidence" value="ECO:0007669"/>
    <property type="project" value="InterPro"/>
</dbReference>
<gene>
    <name evidence="4" type="ORF">FOXB_16751</name>
</gene>
<dbReference type="SMART" id="SM00066">
    <property type="entry name" value="GAL4"/>
    <property type="match status" value="1"/>
</dbReference>
<keyword evidence="1" id="KW-0539">Nucleus</keyword>
<dbReference type="CDD" id="cd00067">
    <property type="entry name" value="GAL4"/>
    <property type="match status" value="1"/>
</dbReference>
<evidence type="ECO:0000313" key="4">
    <source>
        <dbReference type="EMBL" id="EGU72739.1"/>
    </source>
</evidence>
<dbReference type="InterPro" id="IPR036864">
    <property type="entry name" value="Zn2-C6_fun-type_DNA-bd_sf"/>
</dbReference>
<proteinExistence type="predicted"/>
<dbReference type="PROSITE" id="PS00463">
    <property type="entry name" value="ZN2_CY6_FUNGAL_1"/>
    <property type="match status" value="1"/>
</dbReference>
<feature type="compositionally biased region" description="Basic and acidic residues" evidence="2">
    <location>
        <begin position="206"/>
        <end position="217"/>
    </location>
</feature>
<feature type="non-terminal residue" evidence="4">
    <location>
        <position position="217"/>
    </location>
</feature>
<evidence type="ECO:0000256" key="1">
    <source>
        <dbReference type="ARBA" id="ARBA00023242"/>
    </source>
</evidence>
<accession>F9GDL7</accession>
<dbReference type="EMBL" id="AFQF01005593">
    <property type="protein sequence ID" value="EGU72739.1"/>
    <property type="molecule type" value="Genomic_DNA"/>
</dbReference>
<name>F9GDL7_FUSOF</name>
<dbReference type="Gene3D" id="4.10.240.10">
    <property type="entry name" value="Zn(2)-C6 fungal-type DNA-binding domain"/>
    <property type="match status" value="1"/>
</dbReference>
<dbReference type="GO" id="GO:0008270">
    <property type="term" value="F:zinc ion binding"/>
    <property type="evidence" value="ECO:0007669"/>
    <property type="project" value="InterPro"/>
</dbReference>
<reference evidence="4" key="1">
    <citation type="journal article" date="2012" name="Mol. Plant Microbe Interact.">
        <title>A highly conserved effector in Fusarium oxysporum is required for full virulence on Arabidopsis.</title>
        <authorList>
            <person name="Thatcher L.F."/>
            <person name="Gardiner D.M."/>
            <person name="Kazan K."/>
            <person name="Manners J."/>
        </authorList>
    </citation>
    <scope>NUCLEOTIDE SEQUENCE [LARGE SCALE GENOMIC DNA]</scope>
    <source>
        <strain evidence="4">Fo5176</strain>
    </source>
</reference>
<evidence type="ECO:0000259" key="3">
    <source>
        <dbReference type="PROSITE" id="PS50048"/>
    </source>
</evidence>